<dbReference type="InterPro" id="IPR002052">
    <property type="entry name" value="DNA_methylase_N6_adenine_CS"/>
</dbReference>
<dbReference type="GO" id="GO:0003677">
    <property type="term" value="F:DNA binding"/>
    <property type="evidence" value="ECO:0007669"/>
    <property type="project" value="InterPro"/>
</dbReference>
<comment type="caution">
    <text evidence="8">The sequence shown here is derived from an EMBL/GenBank/DDBJ whole genome shotgun (WGS) entry which is preliminary data.</text>
</comment>
<keyword evidence="2 8" id="KW-0489">Methyltransferase</keyword>
<evidence type="ECO:0000259" key="7">
    <source>
        <dbReference type="Pfam" id="PF01555"/>
    </source>
</evidence>
<reference evidence="8 9" key="1">
    <citation type="submission" date="2012-01" db="EMBL/GenBank/DDBJ databases">
        <title>The Genome Sequence of Helcococcus kunzii ATCC 51366.</title>
        <authorList>
            <consortium name="The Broad Institute Genome Sequencing Platform"/>
            <person name="Earl A."/>
            <person name="Ward D."/>
            <person name="Feldgarden M."/>
            <person name="Gevers D."/>
            <person name="Huys G."/>
            <person name="Young S.K."/>
            <person name="Zeng Q."/>
            <person name="Gargeya S."/>
            <person name="Fitzgerald M."/>
            <person name="Haas B."/>
            <person name="Abouelleil A."/>
            <person name="Alvarado L."/>
            <person name="Arachchi H.M."/>
            <person name="Berlin A."/>
            <person name="Chapman S.B."/>
            <person name="Gearin G."/>
            <person name="Goldberg J."/>
            <person name="Griggs A."/>
            <person name="Gujja S."/>
            <person name="Hansen M."/>
            <person name="Heiman D."/>
            <person name="Howarth C."/>
            <person name="Larimer J."/>
            <person name="Lui A."/>
            <person name="MacDonald P.J.P."/>
            <person name="McCowen C."/>
            <person name="Montmayeur A."/>
            <person name="Murphy C."/>
            <person name="Neiman D."/>
            <person name="Pearson M."/>
            <person name="Priest M."/>
            <person name="Roberts A."/>
            <person name="Saif S."/>
            <person name="Shea T."/>
            <person name="Sisk P."/>
            <person name="Stolte C."/>
            <person name="Sykes S."/>
            <person name="Wortman J."/>
            <person name="Nusbaum C."/>
            <person name="Birren B."/>
        </authorList>
    </citation>
    <scope>NUCLEOTIDE SEQUENCE [LARGE SCALE GENOMIC DNA]</scope>
    <source>
        <strain evidence="8 9">ATCC 51366</strain>
    </source>
</reference>
<feature type="transmembrane region" description="Helical" evidence="6">
    <location>
        <begin position="6"/>
        <end position="26"/>
    </location>
</feature>
<organism evidence="8 9">
    <name type="scientific">Helcococcus kunzii ATCC 51366</name>
    <dbReference type="NCBI Taxonomy" id="883114"/>
    <lineage>
        <taxon>Bacteria</taxon>
        <taxon>Bacillati</taxon>
        <taxon>Bacillota</taxon>
        <taxon>Tissierellia</taxon>
        <taxon>Tissierellales</taxon>
        <taxon>Peptoniphilaceae</taxon>
        <taxon>Helcococcus</taxon>
    </lineage>
</organism>
<dbReference type="PANTHER" id="PTHR13370">
    <property type="entry name" value="RNA METHYLASE-RELATED"/>
    <property type="match status" value="1"/>
</dbReference>
<dbReference type="HOGENOM" id="CLU_024927_5_1_9"/>
<evidence type="ECO:0000256" key="4">
    <source>
        <dbReference type="ARBA" id="ARBA00022747"/>
    </source>
</evidence>
<keyword evidence="9" id="KW-1185">Reference proteome</keyword>
<dbReference type="PANTHER" id="PTHR13370:SF3">
    <property type="entry name" value="TRNA (GUANINE(10)-N2)-METHYLTRANSFERASE HOMOLOG"/>
    <property type="match status" value="1"/>
</dbReference>
<dbReference type="GO" id="GO:0009307">
    <property type="term" value="P:DNA restriction-modification system"/>
    <property type="evidence" value="ECO:0007669"/>
    <property type="project" value="UniProtKB-KW"/>
</dbReference>
<dbReference type="GO" id="GO:0032259">
    <property type="term" value="P:methylation"/>
    <property type="evidence" value="ECO:0007669"/>
    <property type="project" value="UniProtKB-KW"/>
</dbReference>
<comment type="similarity">
    <text evidence="1 5">Belongs to the N(4)/N(6)-methyltransferase family.</text>
</comment>
<dbReference type="GO" id="GO:0009007">
    <property type="term" value="F:site-specific DNA-methyltransferase (adenine-specific) activity"/>
    <property type="evidence" value="ECO:0007669"/>
    <property type="project" value="TreeGrafter"/>
</dbReference>
<dbReference type="PRINTS" id="PR00508">
    <property type="entry name" value="S21N4MTFRASE"/>
</dbReference>
<feature type="domain" description="DNA methylase N-4/N-6" evidence="7">
    <location>
        <begin position="54"/>
        <end position="270"/>
    </location>
</feature>
<evidence type="ECO:0000313" key="8">
    <source>
        <dbReference type="EMBL" id="EHR31922.1"/>
    </source>
</evidence>
<dbReference type="InterPro" id="IPR001091">
    <property type="entry name" value="RM_Methyltransferase"/>
</dbReference>
<dbReference type="STRING" id="883114.HMPREF9709_01735"/>
<dbReference type="eggNOG" id="COG2189">
    <property type="taxonomic scope" value="Bacteria"/>
</dbReference>
<dbReference type="EC" id="2.1.1.-" evidence="5"/>
<evidence type="ECO:0000256" key="5">
    <source>
        <dbReference type="RuleBase" id="RU362026"/>
    </source>
</evidence>
<dbReference type="PROSITE" id="PS00092">
    <property type="entry name" value="N6_MTASE"/>
    <property type="match status" value="1"/>
</dbReference>
<evidence type="ECO:0000256" key="1">
    <source>
        <dbReference type="ARBA" id="ARBA00006594"/>
    </source>
</evidence>
<dbReference type="InterPro" id="IPR002941">
    <property type="entry name" value="DNA_methylase_N4/N6"/>
</dbReference>
<dbReference type="InterPro" id="IPR029063">
    <property type="entry name" value="SAM-dependent_MTases_sf"/>
</dbReference>
<dbReference type="SUPFAM" id="SSF53335">
    <property type="entry name" value="S-adenosyl-L-methionine-dependent methyltransferases"/>
    <property type="match status" value="1"/>
</dbReference>
<evidence type="ECO:0000256" key="3">
    <source>
        <dbReference type="ARBA" id="ARBA00022679"/>
    </source>
</evidence>
<keyword evidence="6" id="KW-0812">Transmembrane</keyword>
<dbReference type="Pfam" id="PF01555">
    <property type="entry name" value="N6_N4_Mtase"/>
    <property type="match status" value="1"/>
</dbReference>
<proteinExistence type="inferred from homology"/>
<keyword evidence="6" id="KW-0472">Membrane</keyword>
<gene>
    <name evidence="8" type="ORF">HMPREF9709_01735</name>
</gene>
<dbReference type="EMBL" id="AGEI01000032">
    <property type="protein sequence ID" value="EHR31922.1"/>
    <property type="molecule type" value="Genomic_DNA"/>
</dbReference>
<dbReference type="GO" id="GO:0005737">
    <property type="term" value="C:cytoplasm"/>
    <property type="evidence" value="ECO:0007669"/>
    <property type="project" value="TreeGrafter"/>
</dbReference>
<dbReference type="AlphaFoldDB" id="H3NQX4"/>
<evidence type="ECO:0000256" key="6">
    <source>
        <dbReference type="SAM" id="Phobius"/>
    </source>
</evidence>
<evidence type="ECO:0000313" key="9">
    <source>
        <dbReference type="Proteomes" id="UP000004191"/>
    </source>
</evidence>
<dbReference type="CDD" id="cd02440">
    <property type="entry name" value="AdoMet_MTases"/>
    <property type="match status" value="1"/>
</dbReference>
<protein>
    <recommendedName>
        <fullName evidence="5">Methyltransferase</fullName>
        <ecNumber evidence="5">2.1.1.-</ecNumber>
    </recommendedName>
</protein>
<keyword evidence="3" id="KW-0808">Transferase</keyword>
<dbReference type="PATRIC" id="fig|883114.3.peg.1732"/>
<dbReference type="GO" id="GO:0008170">
    <property type="term" value="F:N-methyltransferase activity"/>
    <property type="evidence" value="ECO:0007669"/>
    <property type="project" value="InterPro"/>
</dbReference>
<accession>H3NQX4</accession>
<name>H3NQX4_9FIRM</name>
<evidence type="ECO:0000256" key="2">
    <source>
        <dbReference type="ARBA" id="ARBA00022603"/>
    </source>
</evidence>
<dbReference type="Gene3D" id="3.40.50.150">
    <property type="entry name" value="Vaccinia Virus protein VP39"/>
    <property type="match status" value="1"/>
</dbReference>
<keyword evidence="4" id="KW-0680">Restriction system</keyword>
<sequence>MKYQKLLLQIINDFFILLFILGGLKINYYTEKNVRLILGDSFEIMKKLPKESFDMIFADPPYFLSNGGISNSGGKVVSVNKGDWDKIDSLEDKHKFNREWIKLAKNLLKPNGTIWISGTLHNIYSVGMALEQEGFKILNNITWKKLNPPPNLSCRYFTHSTETILWARKNDKKARHYYNYDLMKKYNGGKQMKDVWEGSLTPQIEKIYGKHPTQKPEYLLHRIVESSTKQGDLILDPFLGSGTTGVVSKKLNRKFIGIENCEDYLEIAKKRINSLGVKYEL</sequence>
<keyword evidence="6" id="KW-1133">Transmembrane helix</keyword>
<dbReference type="Proteomes" id="UP000004191">
    <property type="component" value="Unassembled WGS sequence"/>
</dbReference>